<dbReference type="GO" id="GO:0031011">
    <property type="term" value="C:Ino80 complex"/>
    <property type="evidence" value="ECO:0007669"/>
    <property type="project" value="InterPro"/>
</dbReference>
<feature type="region of interest" description="Disordered" evidence="1">
    <location>
        <begin position="1"/>
        <end position="31"/>
    </location>
</feature>
<name>A0A8T0VHW0_PANVG</name>
<dbReference type="GO" id="GO:0045944">
    <property type="term" value="P:positive regulation of transcription by RNA polymerase II"/>
    <property type="evidence" value="ECO:0007669"/>
    <property type="project" value="TreeGrafter"/>
</dbReference>
<dbReference type="SUPFAM" id="SSF49879">
    <property type="entry name" value="SMAD/FHA domain"/>
    <property type="match status" value="1"/>
</dbReference>
<dbReference type="InterPro" id="IPR000253">
    <property type="entry name" value="FHA_dom"/>
</dbReference>
<dbReference type="PROSITE" id="PS50006">
    <property type="entry name" value="FHA_DOMAIN"/>
    <property type="match status" value="1"/>
</dbReference>
<dbReference type="OrthoDB" id="10262769at2759"/>
<accession>A0A8T0VHW0</accession>
<evidence type="ECO:0000256" key="1">
    <source>
        <dbReference type="SAM" id="MobiDB-lite"/>
    </source>
</evidence>
<dbReference type="PANTHER" id="PTHR13233">
    <property type="entry name" value="MICROSPHERULE PROTEIN 1"/>
    <property type="match status" value="1"/>
</dbReference>
<feature type="compositionally biased region" description="Polar residues" evidence="1">
    <location>
        <begin position="15"/>
        <end position="29"/>
    </location>
</feature>
<reference evidence="3" key="1">
    <citation type="submission" date="2020-05" db="EMBL/GenBank/DDBJ databases">
        <title>WGS assembly of Panicum virgatum.</title>
        <authorList>
            <person name="Lovell J.T."/>
            <person name="Jenkins J."/>
            <person name="Shu S."/>
            <person name="Juenger T.E."/>
            <person name="Schmutz J."/>
        </authorList>
    </citation>
    <scope>NUCLEOTIDE SEQUENCE</scope>
    <source>
        <strain evidence="3">AP13</strain>
    </source>
</reference>
<gene>
    <name evidence="3" type="ORF">PVAP13_2NG071392</name>
</gene>
<dbReference type="GO" id="GO:0002151">
    <property type="term" value="F:G-quadruplex RNA binding"/>
    <property type="evidence" value="ECO:0007669"/>
    <property type="project" value="InterPro"/>
</dbReference>
<feature type="domain" description="FHA" evidence="2">
    <location>
        <begin position="283"/>
        <end position="339"/>
    </location>
</feature>
<comment type="caution">
    <text evidence="3">The sequence shown here is derived from an EMBL/GenBank/DDBJ whole genome shotgun (WGS) entry which is preliminary data.</text>
</comment>
<dbReference type="SMART" id="SM00240">
    <property type="entry name" value="FHA"/>
    <property type="match status" value="1"/>
</dbReference>
<evidence type="ECO:0000259" key="2">
    <source>
        <dbReference type="PROSITE" id="PS50006"/>
    </source>
</evidence>
<dbReference type="Pfam" id="PF00498">
    <property type="entry name" value="FHA"/>
    <property type="match status" value="1"/>
</dbReference>
<dbReference type="EMBL" id="CM029040">
    <property type="protein sequence ID" value="KAG2632243.1"/>
    <property type="molecule type" value="Genomic_DNA"/>
</dbReference>
<evidence type="ECO:0000313" key="4">
    <source>
        <dbReference type="Proteomes" id="UP000823388"/>
    </source>
</evidence>
<dbReference type="Gene3D" id="2.60.200.20">
    <property type="match status" value="1"/>
</dbReference>
<dbReference type="AlphaFoldDB" id="A0A8T0VHW0"/>
<dbReference type="PANTHER" id="PTHR13233:SF20">
    <property type="entry name" value="OS07G0190900 PROTEIN"/>
    <property type="match status" value="1"/>
</dbReference>
<dbReference type="GO" id="GO:0044545">
    <property type="term" value="C:NSL complex"/>
    <property type="evidence" value="ECO:0007669"/>
    <property type="project" value="TreeGrafter"/>
</dbReference>
<dbReference type="InterPro" id="IPR008984">
    <property type="entry name" value="SMAD_FHA_dom_sf"/>
</dbReference>
<evidence type="ECO:0000313" key="3">
    <source>
        <dbReference type="EMBL" id="KAG2632243.1"/>
    </source>
</evidence>
<dbReference type="Proteomes" id="UP000823388">
    <property type="component" value="Chromosome 2N"/>
</dbReference>
<dbReference type="GO" id="GO:0071339">
    <property type="term" value="C:MLL1 complex"/>
    <property type="evidence" value="ECO:0007669"/>
    <property type="project" value="InterPro"/>
</dbReference>
<protein>
    <recommendedName>
        <fullName evidence="2">FHA domain-containing protein</fullName>
    </recommendedName>
</protein>
<keyword evidence="4" id="KW-1185">Reference proteome</keyword>
<organism evidence="3 4">
    <name type="scientific">Panicum virgatum</name>
    <name type="common">Blackwell switchgrass</name>
    <dbReference type="NCBI Taxonomy" id="38727"/>
    <lineage>
        <taxon>Eukaryota</taxon>
        <taxon>Viridiplantae</taxon>
        <taxon>Streptophyta</taxon>
        <taxon>Embryophyta</taxon>
        <taxon>Tracheophyta</taxon>
        <taxon>Spermatophyta</taxon>
        <taxon>Magnoliopsida</taxon>
        <taxon>Liliopsida</taxon>
        <taxon>Poales</taxon>
        <taxon>Poaceae</taxon>
        <taxon>PACMAD clade</taxon>
        <taxon>Panicoideae</taxon>
        <taxon>Panicodae</taxon>
        <taxon>Paniceae</taxon>
        <taxon>Panicinae</taxon>
        <taxon>Panicum</taxon>
        <taxon>Panicum sect. Hiantes</taxon>
    </lineage>
</organism>
<dbReference type="CDD" id="cd22687">
    <property type="entry name" value="FHA_MCRS1"/>
    <property type="match status" value="1"/>
</dbReference>
<dbReference type="InterPro" id="IPR037912">
    <property type="entry name" value="MCRS1"/>
</dbReference>
<sequence>MLNTEDSEIPFNDHMPSQSSLEPTSTMDQDSQHDVCLVLAKHINMENAQPSSPSPPIKLESAILEQNTMVSLNEGSIIGHEPLVLHDDFGGRNADMCISAPRSVDGGEETASGFVKHEYCDNLHNLTLNKSIQGPYQMNGKLLSDKPKIGSETAIKSYELSDALPDTEFHNPIGTVSTLSQAEGSDSENSVPNYFDLEALILDQDLIPWDQESDFIQPEVSRFQYPESRKDLIKLEKGACSYMNRSIMSKGACSYMNRSIMSKGAFAVLYGQRLKFYITDPEVTLGRETGEVHVDIDLGKEGKANKISRRQAVIKMDDGGTFYIKNIGKPSIFVNSKEVPCNKRISLISDSLLEISNMKFIFHVNHDAVKQCIARIRSGSSQGKITAFAWDQNP</sequence>
<proteinExistence type="predicted"/>